<evidence type="ECO:0000313" key="5">
    <source>
        <dbReference type="EMBL" id="KAL3309588.1"/>
    </source>
</evidence>
<evidence type="ECO:0000259" key="4">
    <source>
        <dbReference type="Pfam" id="PF00177"/>
    </source>
</evidence>
<keyword evidence="6" id="KW-1185">Reference proteome</keyword>
<dbReference type="InterPro" id="IPR000235">
    <property type="entry name" value="Ribosomal_uS7"/>
</dbReference>
<dbReference type="InterPro" id="IPR036823">
    <property type="entry name" value="Ribosomal_uS7_dom_sf"/>
</dbReference>
<dbReference type="SUPFAM" id="SSF47973">
    <property type="entry name" value="Ribosomal protein S7"/>
    <property type="match status" value="1"/>
</dbReference>
<keyword evidence="3" id="KW-0687">Ribonucleoprotein</keyword>
<comment type="similarity">
    <text evidence="1">Belongs to the universal ribosomal protein uS7 family.</text>
</comment>
<proteinExistence type="inferred from homology"/>
<dbReference type="Proteomes" id="UP001626550">
    <property type="component" value="Unassembled WGS sequence"/>
</dbReference>
<organism evidence="5 6">
    <name type="scientific">Cichlidogyrus casuarinus</name>
    <dbReference type="NCBI Taxonomy" id="1844966"/>
    <lineage>
        <taxon>Eukaryota</taxon>
        <taxon>Metazoa</taxon>
        <taxon>Spiralia</taxon>
        <taxon>Lophotrochozoa</taxon>
        <taxon>Platyhelminthes</taxon>
        <taxon>Monogenea</taxon>
        <taxon>Monopisthocotylea</taxon>
        <taxon>Dactylogyridea</taxon>
        <taxon>Ancyrocephalidae</taxon>
        <taxon>Cichlidogyrus</taxon>
    </lineage>
</organism>
<evidence type="ECO:0000313" key="6">
    <source>
        <dbReference type="Proteomes" id="UP001626550"/>
    </source>
</evidence>
<protein>
    <submittedName>
        <fullName evidence="5">28S ribosomal protein S7, mitochondrial</fullName>
    </submittedName>
</protein>
<dbReference type="Pfam" id="PF00177">
    <property type="entry name" value="Ribosomal_S7"/>
    <property type="match status" value="1"/>
</dbReference>
<dbReference type="PIRSF" id="PIRSF002122">
    <property type="entry name" value="RPS7p_RPS7a_RPS5e_RPS7o"/>
    <property type="match status" value="1"/>
</dbReference>
<dbReference type="GO" id="GO:1990904">
    <property type="term" value="C:ribonucleoprotein complex"/>
    <property type="evidence" value="ECO:0007669"/>
    <property type="project" value="UniProtKB-KW"/>
</dbReference>
<comment type="caution">
    <text evidence="5">The sequence shown here is derived from an EMBL/GenBank/DDBJ whole genome shotgun (WGS) entry which is preliminary data.</text>
</comment>
<name>A0ABD2PRD5_9PLAT</name>
<dbReference type="InterPro" id="IPR023798">
    <property type="entry name" value="Ribosomal_uS7_dom"/>
</dbReference>
<evidence type="ECO:0000256" key="3">
    <source>
        <dbReference type="ARBA" id="ARBA00023274"/>
    </source>
</evidence>
<sequence>MIKCFNPIYSQIRNSLYSHHLKPIAIPHHEEIQKDEPRLFKRVAPAEKSFHCGFTYDPLLDKFIGMITDRGNRETARHLMRRTFGEIKAIQLKKYLNSSPQEQKEIELNPLKIFYRAIENTSPTLVIHKVKRGGFIYKVPAPPQSDDWAVHTAIKFLAESAKEKDPNVRIWVTLGRELVSAAHNEGRSVQKKKEVHKEAEDNKAYASYRMF</sequence>
<dbReference type="PANTHER" id="PTHR11205">
    <property type="entry name" value="RIBOSOMAL PROTEIN S7"/>
    <property type="match status" value="1"/>
</dbReference>
<accession>A0ABD2PRD5</accession>
<evidence type="ECO:0000256" key="1">
    <source>
        <dbReference type="ARBA" id="ARBA00007151"/>
    </source>
</evidence>
<feature type="domain" description="Small ribosomal subunit protein uS7" evidence="4">
    <location>
        <begin position="57"/>
        <end position="203"/>
    </location>
</feature>
<reference evidence="5 6" key="1">
    <citation type="submission" date="2024-11" db="EMBL/GenBank/DDBJ databases">
        <title>Adaptive evolution of stress response genes in parasites aligns with host niche diversity.</title>
        <authorList>
            <person name="Hahn C."/>
            <person name="Resl P."/>
        </authorList>
    </citation>
    <scope>NUCLEOTIDE SEQUENCE [LARGE SCALE GENOMIC DNA]</scope>
    <source>
        <strain evidence="5">EGGRZ-B1_66</strain>
        <tissue evidence="5">Body</tissue>
    </source>
</reference>
<dbReference type="AlphaFoldDB" id="A0ABD2PRD5"/>
<evidence type="ECO:0000256" key="2">
    <source>
        <dbReference type="ARBA" id="ARBA00022980"/>
    </source>
</evidence>
<gene>
    <name evidence="5" type="primary">MRPS7</name>
    <name evidence="5" type="ORF">Ciccas_011866</name>
</gene>
<keyword evidence="2 5" id="KW-0689">Ribosomal protein</keyword>
<dbReference type="GO" id="GO:0005840">
    <property type="term" value="C:ribosome"/>
    <property type="evidence" value="ECO:0007669"/>
    <property type="project" value="UniProtKB-KW"/>
</dbReference>
<dbReference type="EMBL" id="JBJKFK010003756">
    <property type="protein sequence ID" value="KAL3309588.1"/>
    <property type="molecule type" value="Genomic_DNA"/>
</dbReference>
<dbReference type="Gene3D" id="1.10.455.10">
    <property type="entry name" value="Ribosomal protein S7 domain"/>
    <property type="match status" value="1"/>
</dbReference>